<organism evidence="9 10">
    <name type="scientific">Candidatus Taylorbacteria bacterium RIFCSPHIGHO2_12_FULL_45_16</name>
    <dbReference type="NCBI Taxonomy" id="1802315"/>
    <lineage>
        <taxon>Bacteria</taxon>
        <taxon>Candidatus Tayloriibacteriota</taxon>
    </lineage>
</organism>
<dbReference type="InterPro" id="IPR002523">
    <property type="entry name" value="MgTranspt_CorA/ZnTranspt_ZntB"/>
</dbReference>
<dbReference type="GO" id="GO:0015095">
    <property type="term" value="F:magnesium ion transmembrane transporter activity"/>
    <property type="evidence" value="ECO:0007669"/>
    <property type="project" value="TreeGrafter"/>
</dbReference>
<reference evidence="9 10" key="1">
    <citation type="journal article" date="2016" name="Nat. Commun.">
        <title>Thousands of microbial genomes shed light on interconnected biogeochemical processes in an aquifer system.</title>
        <authorList>
            <person name="Anantharaman K."/>
            <person name="Brown C.T."/>
            <person name="Hug L.A."/>
            <person name="Sharon I."/>
            <person name="Castelle C.J."/>
            <person name="Probst A.J."/>
            <person name="Thomas B.C."/>
            <person name="Singh A."/>
            <person name="Wilkins M.J."/>
            <person name="Karaoz U."/>
            <person name="Brodie E.L."/>
            <person name="Williams K.H."/>
            <person name="Hubbard S.S."/>
            <person name="Banfield J.F."/>
        </authorList>
    </citation>
    <scope>NUCLEOTIDE SEQUENCE [LARGE SCALE GENOMIC DNA]</scope>
</reference>
<dbReference type="SUPFAM" id="SSF144083">
    <property type="entry name" value="Magnesium transport protein CorA, transmembrane region"/>
    <property type="match status" value="1"/>
</dbReference>
<dbReference type="GO" id="GO:0050897">
    <property type="term" value="F:cobalt ion binding"/>
    <property type="evidence" value="ECO:0007669"/>
    <property type="project" value="TreeGrafter"/>
</dbReference>
<dbReference type="Proteomes" id="UP000178089">
    <property type="component" value="Unassembled WGS sequence"/>
</dbReference>
<accession>A0A1G2MZ64</accession>
<protein>
    <recommendedName>
        <fullName evidence="11">Magnesium transport protein CorA</fullName>
    </recommendedName>
</protein>
<evidence type="ECO:0000256" key="4">
    <source>
        <dbReference type="ARBA" id="ARBA00022475"/>
    </source>
</evidence>
<evidence type="ECO:0000256" key="8">
    <source>
        <dbReference type="SAM" id="Phobius"/>
    </source>
</evidence>
<evidence type="ECO:0000256" key="6">
    <source>
        <dbReference type="ARBA" id="ARBA00022989"/>
    </source>
</evidence>
<dbReference type="EMBL" id="MHRT01000005">
    <property type="protein sequence ID" value="OHA29245.1"/>
    <property type="molecule type" value="Genomic_DNA"/>
</dbReference>
<dbReference type="GO" id="GO:0005886">
    <property type="term" value="C:plasma membrane"/>
    <property type="evidence" value="ECO:0007669"/>
    <property type="project" value="UniProtKB-SubCell"/>
</dbReference>
<dbReference type="SUPFAM" id="SSF143865">
    <property type="entry name" value="CorA soluble domain-like"/>
    <property type="match status" value="1"/>
</dbReference>
<dbReference type="Gene3D" id="1.20.58.340">
    <property type="entry name" value="Magnesium transport protein CorA, transmembrane region"/>
    <property type="match status" value="2"/>
</dbReference>
<keyword evidence="4" id="KW-1003">Cell membrane</keyword>
<feature type="transmembrane region" description="Helical" evidence="8">
    <location>
        <begin position="272"/>
        <end position="292"/>
    </location>
</feature>
<dbReference type="GO" id="GO:0000287">
    <property type="term" value="F:magnesium ion binding"/>
    <property type="evidence" value="ECO:0007669"/>
    <property type="project" value="TreeGrafter"/>
</dbReference>
<evidence type="ECO:0008006" key="11">
    <source>
        <dbReference type="Google" id="ProtNLM"/>
    </source>
</evidence>
<evidence type="ECO:0000313" key="10">
    <source>
        <dbReference type="Proteomes" id="UP000178089"/>
    </source>
</evidence>
<proteinExistence type="inferred from homology"/>
<feature type="transmembrane region" description="Helical" evidence="8">
    <location>
        <begin position="304"/>
        <end position="324"/>
    </location>
</feature>
<evidence type="ECO:0000256" key="2">
    <source>
        <dbReference type="ARBA" id="ARBA00009765"/>
    </source>
</evidence>
<evidence type="ECO:0000256" key="7">
    <source>
        <dbReference type="ARBA" id="ARBA00023136"/>
    </source>
</evidence>
<keyword evidence="5 8" id="KW-0812">Transmembrane</keyword>
<dbReference type="InterPro" id="IPR045861">
    <property type="entry name" value="CorA_cytoplasmic_dom"/>
</dbReference>
<comment type="subcellular location">
    <subcellularLocation>
        <location evidence="1">Cell membrane</location>
        <topology evidence="1">Multi-pass membrane protein</topology>
    </subcellularLocation>
</comment>
<keyword evidence="6 8" id="KW-1133">Transmembrane helix</keyword>
<evidence type="ECO:0000256" key="3">
    <source>
        <dbReference type="ARBA" id="ARBA00022448"/>
    </source>
</evidence>
<dbReference type="STRING" id="1802315.A3F51_01370"/>
<evidence type="ECO:0000256" key="5">
    <source>
        <dbReference type="ARBA" id="ARBA00022692"/>
    </source>
</evidence>
<evidence type="ECO:0000313" key="9">
    <source>
        <dbReference type="EMBL" id="OHA29245.1"/>
    </source>
</evidence>
<sequence>MLGDSIHIQGIFFFLFSRYNSDMITHHASHGIVWLDISNPTDDEITGLVKRYDLHPLVGEELKNSSSLAKMDFYKDYMLVVLTLPVRVQTKSGEYEIVDREVDFVIGKNFLITSRVDTIEQLEYFKKIFEANSILKKDDKMDHAGHLFYYMVKRIYAGMVEDLENIKDSLISAETRIFNGDERDMVEVLSNLSRELIDFKQTARVHQDIWEDMIRYDEVMIFGKDFLVYARDIRDEFNRIRELITNARELLTDLRETNDSLLNTKQNDIIKMLTLVAFIFQPMTFIAALFTIPAINVPIIRHGLGWYGILVAMVAITSGIWLFFKKKRWV</sequence>
<dbReference type="InterPro" id="IPR045863">
    <property type="entry name" value="CorA_TM1_TM2"/>
</dbReference>
<dbReference type="PANTHER" id="PTHR46494:SF1">
    <property type="entry name" value="CORA FAMILY METAL ION TRANSPORTER (EUROFUNG)"/>
    <property type="match status" value="1"/>
</dbReference>
<gene>
    <name evidence="9" type="ORF">A3F51_01370</name>
</gene>
<dbReference type="PANTHER" id="PTHR46494">
    <property type="entry name" value="CORA FAMILY METAL ION TRANSPORTER (EUROFUNG)"/>
    <property type="match status" value="1"/>
</dbReference>
<dbReference type="Pfam" id="PF01544">
    <property type="entry name" value="CorA"/>
    <property type="match status" value="1"/>
</dbReference>
<name>A0A1G2MZ64_9BACT</name>
<comment type="similarity">
    <text evidence="2">Belongs to the CorA metal ion transporter (MIT) (TC 1.A.35) family.</text>
</comment>
<evidence type="ECO:0000256" key="1">
    <source>
        <dbReference type="ARBA" id="ARBA00004651"/>
    </source>
</evidence>
<keyword evidence="7 8" id="KW-0472">Membrane</keyword>
<dbReference type="Gene3D" id="3.30.460.20">
    <property type="entry name" value="CorA soluble domain-like"/>
    <property type="match status" value="1"/>
</dbReference>
<dbReference type="GO" id="GO:0015087">
    <property type="term" value="F:cobalt ion transmembrane transporter activity"/>
    <property type="evidence" value="ECO:0007669"/>
    <property type="project" value="TreeGrafter"/>
</dbReference>
<keyword evidence="3" id="KW-0813">Transport</keyword>
<dbReference type="AlphaFoldDB" id="A0A1G2MZ64"/>
<comment type="caution">
    <text evidence="9">The sequence shown here is derived from an EMBL/GenBank/DDBJ whole genome shotgun (WGS) entry which is preliminary data.</text>
</comment>